<sequence length="262" mass="27869">MNSKKILTVSVAFAAGAALLAGCSSGNGVASETAGSTPVSSSATTAASPTSTPTLSSPPSPANSVTVTEAARKAYPNAGTAGPWAVQAAQAMATNEKVMRCASLQFSNLSIKDFQYLFPYMDSYGKRYTEQAWTVMESFDKNNKTDLDHLTRLRSLTMFCADFEGYSLRTPAVSLPQVQGEVTVDVDPTNQTYQGKTLLKVSMTTTQSINVTQDTDSAPMVFPFHRDVTFWLGPSAAGSGWLIHQYGGSYEMSAAVPDPTKP</sequence>
<keyword evidence="2" id="KW-0732">Signal</keyword>
<keyword evidence="4" id="KW-1185">Reference proteome</keyword>
<feature type="signal peptide" evidence="2">
    <location>
        <begin position="1"/>
        <end position="30"/>
    </location>
</feature>
<evidence type="ECO:0000256" key="2">
    <source>
        <dbReference type="SAM" id="SignalP"/>
    </source>
</evidence>
<comment type="caution">
    <text evidence="3">The sequence shown here is derived from an EMBL/GenBank/DDBJ whole genome shotgun (WGS) entry which is preliminary data.</text>
</comment>
<dbReference type="Proteomes" id="UP001501475">
    <property type="component" value="Unassembled WGS sequence"/>
</dbReference>
<name>A0ABN2K6E5_9MICO</name>
<feature type="compositionally biased region" description="Low complexity" evidence="1">
    <location>
        <begin position="33"/>
        <end position="55"/>
    </location>
</feature>
<evidence type="ECO:0000313" key="3">
    <source>
        <dbReference type="EMBL" id="GAA1749363.1"/>
    </source>
</evidence>
<dbReference type="EMBL" id="BAAAPN010000019">
    <property type="protein sequence ID" value="GAA1749363.1"/>
    <property type="molecule type" value="Genomic_DNA"/>
</dbReference>
<evidence type="ECO:0008006" key="5">
    <source>
        <dbReference type="Google" id="ProtNLM"/>
    </source>
</evidence>
<gene>
    <name evidence="3" type="ORF">GCM10009810_07200</name>
</gene>
<evidence type="ECO:0000313" key="4">
    <source>
        <dbReference type="Proteomes" id="UP001501475"/>
    </source>
</evidence>
<protein>
    <recommendedName>
        <fullName evidence="5">Lipoprotein</fullName>
    </recommendedName>
</protein>
<proteinExistence type="predicted"/>
<organism evidence="3 4">
    <name type="scientific">Nostocoides vanveenii</name>
    <dbReference type="NCBI Taxonomy" id="330835"/>
    <lineage>
        <taxon>Bacteria</taxon>
        <taxon>Bacillati</taxon>
        <taxon>Actinomycetota</taxon>
        <taxon>Actinomycetes</taxon>
        <taxon>Micrococcales</taxon>
        <taxon>Intrasporangiaceae</taxon>
        <taxon>Nostocoides</taxon>
    </lineage>
</organism>
<evidence type="ECO:0000256" key="1">
    <source>
        <dbReference type="SAM" id="MobiDB-lite"/>
    </source>
</evidence>
<feature type="chain" id="PRO_5045822595" description="Lipoprotein" evidence="2">
    <location>
        <begin position="31"/>
        <end position="262"/>
    </location>
</feature>
<dbReference type="PROSITE" id="PS51257">
    <property type="entry name" value="PROKAR_LIPOPROTEIN"/>
    <property type="match status" value="1"/>
</dbReference>
<accession>A0ABN2K6E5</accession>
<feature type="region of interest" description="Disordered" evidence="1">
    <location>
        <begin position="31"/>
        <end position="65"/>
    </location>
</feature>
<reference evidence="3 4" key="1">
    <citation type="journal article" date="2019" name="Int. J. Syst. Evol. Microbiol.">
        <title>The Global Catalogue of Microorganisms (GCM) 10K type strain sequencing project: providing services to taxonomists for standard genome sequencing and annotation.</title>
        <authorList>
            <consortium name="The Broad Institute Genomics Platform"/>
            <consortium name="The Broad Institute Genome Sequencing Center for Infectious Disease"/>
            <person name="Wu L."/>
            <person name="Ma J."/>
        </authorList>
    </citation>
    <scope>NUCLEOTIDE SEQUENCE [LARGE SCALE GENOMIC DNA]</scope>
    <source>
        <strain evidence="3 4">JCM 15591</strain>
    </source>
</reference>
<dbReference type="RefSeq" id="WP_344062222.1">
    <property type="nucleotide sequence ID" value="NZ_BAAAPN010000019.1"/>
</dbReference>